<dbReference type="EMBL" id="OZ075116">
    <property type="protein sequence ID" value="CAL5071196.1"/>
    <property type="molecule type" value="Genomic_DNA"/>
</dbReference>
<protein>
    <submittedName>
        <fullName evidence="2">Uncharacterized protein</fullName>
    </submittedName>
</protein>
<feature type="chain" id="PRO_5044873909" evidence="1">
    <location>
        <begin position="23"/>
        <end position="162"/>
    </location>
</feature>
<evidence type="ECO:0000313" key="2">
    <source>
        <dbReference type="EMBL" id="CAL5071196.1"/>
    </source>
</evidence>
<reference evidence="2 3" key="2">
    <citation type="submission" date="2024-10" db="EMBL/GenBank/DDBJ databases">
        <authorList>
            <person name="Ryan C."/>
        </authorList>
    </citation>
    <scope>NUCLEOTIDE SEQUENCE [LARGE SCALE GENOMIC DNA]</scope>
</reference>
<organism evidence="2 3">
    <name type="scientific">Urochloa decumbens</name>
    <dbReference type="NCBI Taxonomy" id="240449"/>
    <lineage>
        <taxon>Eukaryota</taxon>
        <taxon>Viridiplantae</taxon>
        <taxon>Streptophyta</taxon>
        <taxon>Embryophyta</taxon>
        <taxon>Tracheophyta</taxon>
        <taxon>Spermatophyta</taxon>
        <taxon>Magnoliopsida</taxon>
        <taxon>Liliopsida</taxon>
        <taxon>Poales</taxon>
        <taxon>Poaceae</taxon>
        <taxon>PACMAD clade</taxon>
        <taxon>Panicoideae</taxon>
        <taxon>Panicodae</taxon>
        <taxon>Paniceae</taxon>
        <taxon>Melinidinae</taxon>
        <taxon>Urochloa</taxon>
    </lineage>
</organism>
<evidence type="ECO:0000313" key="3">
    <source>
        <dbReference type="Proteomes" id="UP001497457"/>
    </source>
</evidence>
<keyword evidence="3" id="KW-1185">Reference proteome</keyword>
<dbReference type="AlphaFoldDB" id="A0ABC9FAA5"/>
<feature type="signal peptide" evidence="1">
    <location>
        <begin position="1"/>
        <end position="22"/>
    </location>
</feature>
<name>A0ABC9FAA5_9POAL</name>
<gene>
    <name evidence="2" type="ORF">URODEC1_LOCUS103242</name>
</gene>
<keyword evidence="1" id="KW-0732">Signal</keyword>
<proteinExistence type="predicted"/>
<accession>A0ABC9FAA5</accession>
<evidence type="ECO:0000256" key="1">
    <source>
        <dbReference type="SAM" id="SignalP"/>
    </source>
</evidence>
<reference evidence="3" key="1">
    <citation type="submission" date="2024-06" db="EMBL/GenBank/DDBJ databases">
        <authorList>
            <person name="Ryan C."/>
        </authorList>
    </citation>
    <scope>NUCLEOTIDE SEQUENCE [LARGE SCALE GENOMIC DNA]</scope>
</reference>
<sequence>MTTKILLHVTLCCFLLVLATQGKNDTLDYLAVVLDFNGTIARCKSNSSRIISNAPLQLVINNVTVSDTGRTTSTGMILSMAVNLTSSEQLASLTSNGGAFLVAPPHACGAPSIPPDQRVATPVHAHPLTIGPAGLVQGQTTTIAAVVDKFACLIGFIPISLN</sequence>
<dbReference type="Proteomes" id="UP001497457">
    <property type="component" value="Chromosome 6rd"/>
</dbReference>